<dbReference type="AlphaFoldDB" id="A0A9P6CAD6"/>
<feature type="region of interest" description="Disordered" evidence="1">
    <location>
        <begin position="449"/>
        <end position="472"/>
    </location>
</feature>
<gene>
    <name evidence="2" type="ORF">BDZ94DRAFT_1271270</name>
</gene>
<evidence type="ECO:0000256" key="1">
    <source>
        <dbReference type="SAM" id="MobiDB-lite"/>
    </source>
</evidence>
<comment type="caution">
    <text evidence="2">The sequence shown here is derived from an EMBL/GenBank/DDBJ whole genome shotgun (WGS) entry which is preliminary data.</text>
</comment>
<feature type="region of interest" description="Disordered" evidence="1">
    <location>
        <begin position="843"/>
        <end position="955"/>
    </location>
</feature>
<feature type="compositionally biased region" description="Basic and acidic residues" evidence="1">
    <location>
        <begin position="208"/>
        <end position="399"/>
    </location>
</feature>
<feature type="compositionally biased region" description="Polar residues" evidence="1">
    <location>
        <begin position="929"/>
        <end position="939"/>
    </location>
</feature>
<feature type="compositionally biased region" description="Polar residues" evidence="1">
    <location>
        <begin position="189"/>
        <end position="201"/>
    </location>
</feature>
<protein>
    <submittedName>
        <fullName evidence="2">Uncharacterized protein</fullName>
    </submittedName>
</protein>
<dbReference type="EMBL" id="MU150347">
    <property type="protein sequence ID" value="KAF9458197.1"/>
    <property type="molecule type" value="Genomic_DNA"/>
</dbReference>
<feature type="region of interest" description="Disordered" evidence="1">
    <location>
        <begin position="790"/>
        <end position="811"/>
    </location>
</feature>
<feature type="region of interest" description="Disordered" evidence="1">
    <location>
        <begin position="69"/>
        <end position="419"/>
    </location>
</feature>
<feature type="compositionally biased region" description="Polar residues" evidence="1">
    <location>
        <begin position="908"/>
        <end position="920"/>
    </location>
</feature>
<sequence length="1110" mass="123953">MAAFDTEAIPENPSSVQSPPVDSLSSSLAKNTIQDVGSQAKSEKSRTVLPPIRIYTRPQILFLYNSPLIQLPPDMPELKDWFGDNEPNVPKRDVETTTSGNGRDRRFRRDAEDGELPPRPSFRSTLSQPSQMGNFKHQSLRPNDRDRDGEKDRQRDIRDREGQEKLRHLSDKYDRERNKERDTAPHLTAGSSSKVAAQPIQTPTTSSRRVETRETAKKKAGETSEDWRKGAEPRTTREDRSDAGRKERGERERPKSRVRDSSRSPREHSSSRRDREDKDRDRLRSDRDREDLKRDRERDPDHRDGEIDDPRRWRDDGKRDERMAARRGDRHTDQYRDRDRARDREATWESPGDRRWLVGEERDGRSKKLSGRERKSNAVADEGKEERRDREKEKEKEPAWMDTYIPPPTGIGILGSKGTDGELDGIQAWKKGMKEKELKDKATSLALVPKDEGVSKETSDAERSEHNNKHLDEIQLFKLLMKREEEKKQNDTLGASPTEPNLSALGKSIIDEAKLQPLPQGVSRDVRFDQNHVILEPPGERVPSPSKVSHNLSSGVPMPSNLPQASRIVFNHPPQDSAQGIERMTVDPVSPQFNPPPGSRLLAFARMPSNTVKLPSITHNPNIPLNGGLISQAPSKSDTVQQLAGFTPFEEPSRSPNILDDHREANFFINPSDGYRRGTGERIFSSSNENGSLQDTSPTLENGGGYSATKGSRFAKFFDGKGRENATPLPKAQASVNFPPSPSPGQRQDSSGFVGLHGGVVDHRAMDDIYAMLNSSAQQNHRASMNISNTAPPSHASFSQQSQNNAHFQHPQVQLHHQQHQQHQQQMHSNRLEPLYESRHEDRSFVPDGMVPGLRSVPPPRSRENTGIYSDGLEDTIPFNVQRLPPHQQRGVDPLYSGPPPPLYSQQAGRTTNIPLQQNHYRGGPSPNQPNSLQGSQQRLPPGLANLGGRPPHEPSQFMGMPGMPSPGLHAPLHLNGHGQGPFNNFVPSNNLGYGGSPQVRGPHPMQNTIGHHPMSMGHPNNLDARSPNHAQLLGVGGINPGGLRVNFSGQGPPSQIPLLAMRQQQQQQLPVHMLSPLLPPHIQQQGLGGPNSQPAHDLMTLLMGGSHRE</sequence>
<dbReference type="OrthoDB" id="2504266at2759"/>
<feature type="compositionally biased region" description="Basic and acidic residues" evidence="1">
    <location>
        <begin position="102"/>
        <end position="111"/>
    </location>
</feature>
<keyword evidence="3" id="KW-1185">Reference proteome</keyword>
<feature type="compositionally biased region" description="Polar residues" evidence="1">
    <location>
        <begin position="734"/>
        <end position="751"/>
    </location>
</feature>
<feature type="compositionally biased region" description="Polar residues" evidence="1">
    <location>
        <begin position="685"/>
        <end position="700"/>
    </location>
</feature>
<feature type="region of interest" description="Disordered" evidence="1">
    <location>
        <begin position="720"/>
        <end position="751"/>
    </location>
</feature>
<feature type="compositionally biased region" description="Polar residues" evidence="1">
    <location>
        <begin position="122"/>
        <end position="141"/>
    </location>
</feature>
<feature type="compositionally biased region" description="Basic and acidic residues" evidence="1">
    <location>
        <begin position="142"/>
        <end position="184"/>
    </location>
</feature>
<feature type="region of interest" description="Disordered" evidence="1">
    <location>
        <begin position="685"/>
        <end position="706"/>
    </location>
</feature>
<reference evidence="2" key="1">
    <citation type="submission" date="2020-11" db="EMBL/GenBank/DDBJ databases">
        <authorList>
            <consortium name="DOE Joint Genome Institute"/>
            <person name="Ahrendt S."/>
            <person name="Riley R."/>
            <person name="Andreopoulos W."/>
            <person name="Labutti K."/>
            <person name="Pangilinan J."/>
            <person name="Ruiz-Duenas F.J."/>
            <person name="Barrasa J.M."/>
            <person name="Sanchez-Garcia M."/>
            <person name="Camarero S."/>
            <person name="Miyauchi S."/>
            <person name="Serrano A."/>
            <person name="Linde D."/>
            <person name="Babiker R."/>
            <person name="Drula E."/>
            <person name="Ayuso-Fernandez I."/>
            <person name="Pacheco R."/>
            <person name="Padilla G."/>
            <person name="Ferreira P."/>
            <person name="Barriuso J."/>
            <person name="Kellner H."/>
            <person name="Castanera R."/>
            <person name="Alfaro M."/>
            <person name="Ramirez L."/>
            <person name="Pisabarro A.G."/>
            <person name="Kuo A."/>
            <person name="Tritt A."/>
            <person name="Lipzen A."/>
            <person name="He G."/>
            <person name="Yan M."/>
            <person name="Ng V."/>
            <person name="Cullen D."/>
            <person name="Martin F."/>
            <person name="Rosso M.-N."/>
            <person name="Henrissat B."/>
            <person name="Hibbett D."/>
            <person name="Martinez A.T."/>
            <person name="Grigoriev I.V."/>
        </authorList>
    </citation>
    <scope>NUCLEOTIDE SEQUENCE</scope>
    <source>
        <strain evidence="2">CBS 247.69</strain>
    </source>
</reference>
<feature type="region of interest" description="Disordered" evidence="1">
    <location>
        <begin position="1"/>
        <end position="48"/>
    </location>
</feature>
<organism evidence="2 3">
    <name type="scientific">Collybia nuda</name>
    <dbReference type="NCBI Taxonomy" id="64659"/>
    <lineage>
        <taxon>Eukaryota</taxon>
        <taxon>Fungi</taxon>
        <taxon>Dikarya</taxon>
        <taxon>Basidiomycota</taxon>
        <taxon>Agaricomycotina</taxon>
        <taxon>Agaricomycetes</taxon>
        <taxon>Agaricomycetidae</taxon>
        <taxon>Agaricales</taxon>
        <taxon>Tricholomatineae</taxon>
        <taxon>Clitocybaceae</taxon>
        <taxon>Collybia</taxon>
    </lineage>
</organism>
<feature type="compositionally biased region" description="Polar residues" evidence="1">
    <location>
        <begin position="12"/>
        <end position="40"/>
    </location>
</feature>
<dbReference type="Proteomes" id="UP000807353">
    <property type="component" value="Unassembled WGS sequence"/>
</dbReference>
<feature type="compositionally biased region" description="Polar residues" evidence="1">
    <location>
        <begin position="790"/>
        <end position="806"/>
    </location>
</feature>
<name>A0A9P6CAD6_9AGAR</name>
<evidence type="ECO:0000313" key="3">
    <source>
        <dbReference type="Proteomes" id="UP000807353"/>
    </source>
</evidence>
<accession>A0A9P6CAD6</accession>
<proteinExistence type="predicted"/>
<evidence type="ECO:0000313" key="2">
    <source>
        <dbReference type="EMBL" id="KAF9458197.1"/>
    </source>
</evidence>